<dbReference type="InterPro" id="IPR026350">
    <property type="entry name" value="GxxExxY"/>
</dbReference>
<dbReference type="Proteomes" id="UP000315003">
    <property type="component" value="Chromosome"/>
</dbReference>
<keyword evidence="2" id="KW-1185">Reference proteome</keyword>
<evidence type="ECO:0008006" key="3">
    <source>
        <dbReference type="Google" id="ProtNLM"/>
    </source>
</evidence>
<sequence>MKELERIAKDVVKASRKLHMALGPGLLESVYTVIPQKKLQKLGYRVERKCRSRLRMKAFRSNLGSERTRSSMVVLSLN</sequence>
<evidence type="ECO:0000313" key="2">
    <source>
        <dbReference type="Proteomes" id="UP000315003"/>
    </source>
</evidence>
<reference evidence="1 2" key="1">
    <citation type="submission" date="2019-02" db="EMBL/GenBank/DDBJ databases">
        <title>Deep-cultivation of Planctomycetes and their phenomic and genomic characterization uncovers novel biology.</title>
        <authorList>
            <person name="Wiegand S."/>
            <person name="Jogler M."/>
            <person name="Boedeker C."/>
            <person name="Pinto D."/>
            <person name="Vollmers J."/>
            <person name="Rivas-Marin E."/>
            <person name="Kohn T."/>
            <person name="Peeters S.H."/>
            <person name="Heuer A."/>
            <person name="Rast P."/>
            <person name="Oberbeckmann S."/>
            <person name="Bunk B."/>
            <person name="Jeske O."/>
            <person name="Meyerdierks A."/>
            <person name="Storesund J.E."/>
            <person name="Kallscheuer N."/>
            <person name="Luecker S."/>
            <person name="Lage O.M."/>
            <person name="Pohl T."/>
            <person name="Merkel B.J."/>
            <person name="Hornburger P."/>
            <person name="Mueller R.-W."/>
            <person name="Bruemmer F."/>
            <person name="Labrenz M."/>
            <person name="Spormann A.M."/>
            <person name="Op den Camp H."/>
            <person name="Overmann J."/>
            <person name="Amann R."/>
            <person name="Jetten M.S.M."/>
            <person name="Mascher T."/>
            <person name="Medema M.H."/>
            <person name="Devos D.P."/>
            <person name="Kaster A.-K."/>
            <person name="Ovreas L."/>
            <person name="Rohde M."/>
            <person name="Galperin M.Y."/>
            <person name="Jogler C."/>
        </authorList>
    </citation>
    <scope>NUCLEOTIDE SEQUENCE [LARGE SCALE GENOMIC DNA]</scope>
    <source>
        <strain evidence="1 2">SV_7m_r</strain>
    </source>
</reference>
<accession>A0A517SUE6</accession>
<proteinExistence type="predicted"/>
<evidence type="ECO:0000313" key="1">
    <source>
        <dbReference type="EMBL" id="QDT59738.1"/>
    </source>
</evidence>
<gene>
    <name evidence="1" type="ORF">SV7mr_22470</name>
</gene>
<protein>
    <recommendedName>
        <fullName evidence="3">GxxExxY protein</fullName>
    </recommendedName>
</protein>
<organism evidence="1 2">
    <name type="scientific">Stieleria bergensis</name>
    <dbReference type="NCBI Taxonomy" id="2528025"/>
    <lineage>
        <taxon>Bacteria</taxon>
        <taxon>Pseudomonadati</taxon>
        <taxon>Planctomycetota</taxon>
        <taxon>Planctomycetia</taxon>
        <taxon>Pirellulales</taxon>
        <taxon>Pirellulaceae</taxon>
        <taxon>Stieleria</taxon>
    </lineage>
</organism>
<dbReference type="Pfam" id="PF13366">
    <property type="entry name" value="PDDEXK_3"/>
    <property type="match status" value="1"/>
</dbReference>
<name>A0A517SUE6_9BACT</name>
<dbReference type="AlphaFoldDB" id="A0A517SUE6"/>
<dbReference type="EMBL" id="CP036272">
    <property type="protein sequence ID" value="QDT59738.1"/>
    <property type="molecule type" value="Genomic_DNA"/>
</dbReference>